<dbReference type="Proteomes" id="UP001205861">
    <property type="component" value="Unassembled WGS sequence"/>
</dbReference>
<accession>A0ABT2BGT3</accession>
<sequence>MDLVKGVTVWVSAPLKYDMTYFNGRQTYTEQFLCIKCASGYVQVAQGAIDQVVASVAKSLSSLPPVPVAGFPVPVGQLLAEALKFVVGYYENASKEADGSVILELAPHYVGTKAGGLDITAWPFPGVDPATWRSVLSSARNALTSVQGTMRLADMNYPQPEAHGNTPRYRFNHLEAALVNELVARDTGMPRSDGPFAAFAHESSGIVPESNAQRSACYQAAKDVLDSELKEANKIDDWIQRSAAIMAAHAQYGAACWLCDRTFSGDAAVAANALADGAGDFQSRFQSCLKSKGMPVPDSAFSTMQMALATITALSNAVKQYGTAVTVAELVGAGVLSDFLAVAGALTAAVYLGACIGCAASAGMPLDVLPCAEPA</sequence>
<gene>
    <name evidence="1" type="ORF">NX773_06080</name>
</gene>
<evidence type="ECO:0000313" key="1">
    <source>
        <dbReference type="EMBL" id="MCS0607727.1"/>
    </source>
</evidence>
<proteinExistence type="predicted"/>
<organism evidence="1 2">
    <name type="scientific">Massilia solisilvae</name>
    <dbReference type="NCBI Taxonomy" id="1811225"/>
    <lineage>
        <taxon>Bacteria</taxon>
        <taxon>Pseudomonadati</taxon>
        <taxon>Pseudomonadota</taxon>
        <taxon>Betaproteobacteria</taxon>
        <taxon>Burkholderiales</taxon>
        <taxon>Oxalobacteraceae</taxon>
        <taxon>Telluria group</taxon>
        <taxon>Massilia</taxon>
    </lineage>
</organism>
<evidence type="ECO:0000313" key="2">
    <source>
        <dbReference type="Proteomes" id="UP001205861"/>
    </source>
</evidence>
<name>A0ABT2BGT3_9BURK</name>
<reference evidence="1 2" key="1">
    <citation type="submission" date="2022-08" db="EMBL/GenBank/DDBJ databases">
        <title>Reclassification of Massilia species as members of the genera Telluria, Duganella, Pseudoduganella, Mokoshia gen. nov. and Zemynaea gen. nov. using orthogonal and non-orthogonal genome-based approaches.</title>
        <authorList>
            <person name="Bowman J.P."/>
        </authorList>
    </citation>
    <scope>NUCLEOTIDE SEQUENCE [LARGE SCALE GENOMIC DNA]</scope>
    <source>
        <strain evidence="1 2">JCM 31607</strain>
    </source>
</reference>
<keyword evidence="2" id="KW-1185">Reference proteome</keyword>
<comment type="caution">
    <text evidence="1">The sequence shown here is derived from an EMBL/GenBank/DDBJ whole genome shotgun (WGS) entry which is preliminary data.</text>
</comment>
<dbReference type="EMBL" id="JANUGV010000001">
    <property type="protein sequence ID" value="MCS0607727.1"/>
    <property type="molecule type" value="Genomic_DNA"/>
</dbReference>
<protein>
    <submittedName>
        <fullName evidence="1">Uncharacterized protein</fullName>
    </submittedName>
</protein>
<dbReference type="RefSeq" id="WP_258855426.1">
    <property type="nucleotide sequence ID" value="NZ_JANUGV010000001.1"/>
</dbReference>